<dbReference type="InterPro" id="IPR046357">
    <property type="entry name" value="PPIase_dom_sf"/>
</dbReference>
<dbReference type="Pfam" id="PF00639">
    <property type="entry name" value="Rotamase"/>
    <property type="match status" value="1"/>
</dbReference>
<feature type="domain" description="PpiC" evidence="2">
    <location>
        <begin position="96"/>
        <end position="208"/>
    </location>
</feature>
<dbReference type="Gene3D" id="3.10.50.40">
    <property type="match status" value="1"/>
</dbReference>
<evidence type="ECO:0000313" key="3">
    <source>
        <dbReference type="EMBL" id="BAY86876.1"/>
    </source>
</evidence>
<dbReference type="SUPFAM" id="SSF54534">
    <property type="entry name" value="FKBP-like"/>
    <property type="match status" value="1"/>
</dbReference>
<dbReference type="SUPFAM" id="SSF109998">
    <property type="entry name" value="Triger factor/SurA peptide-binding domain-like"/>
    <property type="match status" value="1"/>
</dbReference>
<reference evidence="3 4" key="1">
    <citation type="submission" date="2017-06" db="EMBL/GenBank/DDBJ databases">
        <title>Genome sequencing of cyanobaciteial culture collection at National Institute for Environmental Studies (NIES).</title>
        <authorList>
            <person name="Hirose Y."/>
            <person name="Shimura Y."/>
            <person name="Fujisawa T."/>
            <person name="Nakamura Y."/>
            <person name="Kawachi M."/>
        </authorList>
    </citation>
    <scope>NUCLEOTIDE SEQUENCE [LARGE SCALE GENOMIC DNA]</scope>
    <source>
        <strain evidence="3 4">NIES-267</strain>
    </source>
</reference>
<dbReference type="GO" id="GO:0003755">
    <property type="term" value="F:peptidyl-prolyl cis-trans isomerase activity"/>
    <property type="evidence" value="ECO:0007669"/>
    <property type="project" value="UniProtKB-KW"/>
</dbReference>
<dbReference type="InterPro" id="IPR027304">
    <property type="entry name" value="Trigger_fact/SurA_dom_sf"/>
</dbReference>
<proteinExistence type="predicted"/>
<dbReference type="AlphaFoldDB" id="A0A1Z4M086"/>
<organism evidence="3 4">
    <name type="scientific">Calothrix parasitica NIES-267</name>
    <dbReference type="NCBI Taxonomy" id="1973488"/>
    <lineage>
        <taxon>Bacteria</taxon>
        <taxon>Bacillati</taxon>
        <taxon>Cyanobacteriota</taxon>
        <taxon>Cyanophyceae</taxon>
        <taxon>Nostocales</taxon>
        <taxon>Calotrichaceae</taxon>
        <taxon>Calothrix</taxon>
    </lineage>
</organism>
<keyword evidence="4" id="KW-1185">Reference proteome</keyword>
<evidence type="ECO:0000313" key="4">
    <source>
        <dbReference type="Proteomes" id="UP000218418"/>
    </source>
</evidence>
<sequence>MDNLLSISPQEVIHHLKMSCQIPQVIEDIAIQKIIIDTANSAAITVTEDELQQEGDRLRFAKKLVKASDTWAWLKTHHLNLDEFEKLVRNKVLSEKVAHYLFANKVESFFYQNRLDFMAAATYQVVLDDYDLALELFYAVQEDELTYPEIAREYIPDSQLRLRGGYQGIQKRTDFRPEVAAAVFAANSPEIIKPIVTSKGVYLIWVEEIIQPELTEELHEQIITDLFDDWLQQQIQQMEIATSFDSNIDSQSSTDSLMQA</sequence>
<keyword evidence="1" id="KW-0413">Isomerase</keyword>
<evidence type="ECO:0000256" key="1">
    <source>
        <dbReference type="PROSITE-ProRule" id="PRU00278"/>
    </source>
</evidence>
<dbReference type="InterPro" id="IPR000297">
    <property type="entry name" value="PPIase_PpiC"/>
</dbReference>
<dbReference type="EMBL" id="AP018227">
    <property type="protein sequence ID" value="BAY86876.1"/>
    <property type="molecule type" value="Genomic_DNA"/>
</dbReference>
<dbReference type="Proteomes" id="UP000218418">
    <property type="component" value="Chromosome"/>
</dbReference>
<protein>
    <recommendedName>
        <fullName evidence="2">PpiC domain-containing protein</fullName>
    </recommendedName>
</protein>
<evidence type="ECO:0000259" key="2">
    <source>
        <dbReference type="PROSITE" id="PS50198"/>
    </source>
</evidence>
<keyword evidence="1" id="KW-0697">Rotamase</keyword>
<dbReference type="PROSITE" id="PS50198">
    <property type="entry name" value="PPIC_PPIASE_2"/>
    <property type="match status" value="1"/>
</dbReference>
<accession>A0A1Z4M086</accession>
<gene>
    <name evidence="3" type="ORF">NIES267_63870</name>
</gene>
<dbReference type="OrthoDB" id="530022at2"/>
<name>A0A1Z4M086_9CYAN</name>